<protein>
    <recommendedName>
        <fullName evidence="5">DUF2304 domain-containing protein</fullName>
    </recommendedName>
</protein>
<evidence type="ECO:0000313" key="3">
    <source>
        <dbReference type="EMBL" id="GAA2739350.1"/>
    </source>
</evidence>
<comment type="caution">
    <text evidence="3">The sequence shown here is derived from an EMBL/GenBank/DDBJ whole genome shotgun (WGS) entry which is preliminary data.</text>
</comment>
<keyword evidence="2" id="KW-1133">Transmembrane helix</keyword>
<sequence length="135" mass="14475">MTREAYWLGVAGGVLIVAVVLEMVRRRYLRGRYALVWLLLGAGSALLALFPNLLGRAATALGVTVPLNLLLFLGMLVMLIMIMQLSSEAGRLSERTRVLAEEIALLKAASGQQRPTDPSDSRSASASATEPAKIP</sequence>
<evidence type="ECO:0000256" key="2">
    <source>
        <dbReference type="SAM" id="Phobius"/>
    </source>
</evidence>
<keyword evidence="2" id="KW-0812">Transmembrane</keyword>
<organism evidence="3 4">
    <name type="scientific">Pedococcus aerophilus</name>
    <dbReference type="NCBI Taxonomy" id="436356"/>
    <lineage>
        <taxon>Bacteria</taxon>
        <taxon>Bacillati</taxon>
        <taxon>Actinomycetota</taxon>
        <taxon>Actinomycetes</taxon>
        <taxon>Micrococcales</taxon>
        <taxon>Intrasporangiaceae</taxon>
        <taxon>Pedococcus</taxon>
    </lineage>
</organism>
<reference evidence="3 4" key="1">
    <citation type="journal article" date="2019" name="Int. J. Syst. Evol. Microbiol.">
        <title>The Global Catalogue of Microorganisms (GCM) 10K type strain sequencing project: providing services to taxonomists for standard genome sequencing and annotation.</title>
        <authorList>
            <consortium name="The Broad Institute Genomics Platform"/>
            <consortium name="The Broad Institute Genome Sequencing Center for Infectious Disease"/>
            <person name="Wu L."/>
            <person name="Ma J."/>
        </authorList>
    </citation>
    <scope>NUCLEOTIDE SEQUENCE [LARGE SCALE GENOMIC DNA]</scope>
    <source>
        <strain evidence="3 4">JCM 16378</strain>
    </source>
</reference>
<gene>
    <name evidence="3" type="ORF">GCM10009867_35040</name>
</gene>
<feature type="transmembrane region" description="Helical" evidence="2">
    <location>
        <begin position="60"/>
        <end position="82"/>
    </location>
</feature>
<keyword evidence="4" id="KW-1185">Reference proteome</keyword>
<accession>A0ABN3UW03</accession>
<evidence type="ECO:0000256" key="1">
    <source>
        <dbReference type="SAM" id="MobiDB-lite"/>
    </source>
</evidence>
<proteinExistence type="predicted"/>
<dbReference type="InterPro" id="IPR019277">
    <property type="entry name" value="DUF2304"/>
</dbReference>
<feature type="transmembrane region" description="Helical" evidence="2">
    <location>
        <begin position="6"/>
        <end position="24"/>
    </location>
</feature>
<feature type="compositionally biased region" description="Low complexity" evidence="1">
    <location>
        <begin position="114"/>
        <end position="129"/>
    </location>
</feature>
<dbReference type="RefSeq" id="WP_344195844.1">
    <property type="nucleotide sequence ID" value="NZ_BAAARN010000005.1"/>
</dbReference>
<dbReference type="Pfam" id="PF10066">
    <property type="entry name" value="DUF2304"/>
    <property type="match status" value="1"/>
</dbReference>
<dbReference type="EMBL" id="BAAARN010000005">
    <property type="protein sequence ID" value="GAA2739350.1"/>
    <property type="molecule type" value="Genomic_DNA"/>
</dbReference>
<evidence type="ECO:0008006" key="5">
    <source>
        <dbReference type="Google" id="ProtNLM"/>
    </source>
</evidence>
<name>A0ABN3UW03_9MICO</name>
<keyword evidence="2" id="KW-0472">Membrane</keyword>
<feature type="transmembrane region" description="Helical" evidence="2">
    <location>
        <begin position="36"/>
        <end position="54"/>
    </location>
</feature>
<evidence type="ECO:0000313" key="4">
    <source>
        <dbReference type="Proteomes" id="UP001501326"/>
    </source>
</evidence>
<dbReference type="Proteomes" id="UP001501326">
    <property type="component" value="Unassembled WGS sequence"/>
</dbReference>
<feature type="region of interest" description="Disordered" evidence="1">
    <location>
        <begin position="109"/>
        <end position="135"/>
    </location>
</feature>